<name>A0A931GQN6_9ACTN</name>
<organism evidence="2 3">
    <name type="scientific">Actinomadura viridis</name>
    <dbReference type="NCBI Taxonomy" id="58110"/>
    <lineage>
        <taxon>Bacteria</taxon>
        <taxon>Bacillati</taxon>
        <taxon>Actinomycetota</taxon>
        <taxon>Actinomycetes</taxon>
        <taxon>Streptosporangiales</taxon>
        <taxon>Thermomonosporaceae</taxon>
        <taxon>Actinomadura</taxon>
    </lineage>
</organism>
<dbReference type="AlphaFoldDB" id="A0A931GQN6"/>
<dbReference type="RefSeq" id="WP_197014197.1">
    <property type="nucleotide sequence ID" value="NZ_BAABES010000002.1"/>
</dbReference>
<evidence type="ECO:0000313" key="2">
    <source>
        <dbReference type="EMBL" id="MBG6091941.1"/>
    </source>
</evidence>
<dbReference type="Pfam" id="PF14534">
    <property type="entry name" value="DUF4440"/>
    <property type="match status" value="1"/>
</dbReference>
<feature type="domain" description="DUF4440" evidence="1">
    <location>
        <begin position="27"/>
        <end position="112"/>
    </location>
</feature>
<keyword evidence="3" id="KW-1185">Reference proteome</keyword>
<gene>
    <name evidence="2" type="ORF">IW256_006054</name>
</gene>
<dbReference type="InterPro" id="IPR027843">
    <property type="entry name" value="DUF4440"/>
</dbReference>
<proteinExistence type="predicted"/>
<dbReference type="InterPro" id="IPR032710">
    <property type="entry name" value="NTF2-like_dom_sf"/>
</dbReference>
<protein>
    <recommendedName>
        <fullName evidence="1">DUF4440 domain-containing protein</fullName>
    </recommendedName>
</protein>
<accession>A0A931GQN6</accession>
<dbReference type="Proteomes" id="UP000614047">
    <property type="component" value="Unassembled WGS sequence"/>
</dbReference>
<dbReference type="Gene3D" id="3.10.450.50">
    <property type="match status" value="1"/>
</dbReference>
<comment type="caution">
    <text evidence="2">The sequence shown here is derived from an EMBL/GenBank/DDBJ whole genome shotgun (WGS) entry which is preliminary data.</text>
</comment>
<dbReference type="EMBL" id="JADOUA010000001">
    <property type="protein sequence ID" value="MBG6091941.1"/>
    <property type="molecule type" value="Genomic_DNA"/>
</dbReference>
<sequence length="120" mass="13431">MGDNAPVDLERLGWQALSSTPEEATVFYERVLDDTVVMLLPGGMMLDDRTKILKSMAGQPWSSYELDDVRALSPTPDTAIVTYGVTARRDGMPDYSALVSSGYVRREDGWKMTFHQQTPR</sequence>
<evidence type="ECO:0000313" key="3">
    <source>
        <dbReference type="Proteomes" id="UP000614047"/>
    </source>
</evidence>
<dbReference type="SUPFAM" id="SSF54427">
    <property type="entry name" value="NTF2-like"/>
    <property type="match status" value="1"/>
</dbReference>
<evidence type="ECO:0000259" key="1">
    <source>
        <dbReference type="Pfam" id="PF14534"/>
    </source>
</evidence>
<reference evidence="2" key="1">
    <citation type="submission" date="2020-11" db="EMBL/GenBank/DDBJ databases">
        <title>Sequencing the genomes of 1000 actinobacteria strains.</title>
        <authorList>
            <person name="Klenk H.-P."/>
        </authorList>
    </citation>
    <scope>NUCLEOTIDE SEQUENCE</scope>
    <source>
        <strain evidence="2">DSM 43175</strain>
    </source>
</reference>